<gene>
    <name evidence="6" type="ORF">N7G274_010531</name>
</gene>
<dbReference type="SMART" id="SM00066">
    <property type="entry name" value="GAL4"/>
    <property type="match status" value="1"/>
</dbReference>
<feature type="compositionally biased region" description="Polar residues" evidence="4">
    <location>
        <begin position="85"/>
        <end position="108"/>
    </location>
</feature>
<feature type="domain" description="Zn(2)-C6 fungal-type" evidence="5">
    <location>
        <begin position="25"/>
        <end position="54"/>
    </location>
</feature>
<evidence type="ECO:0000256" key="3">
    <source>
        <dbReference type="ARBA" id="ARBA00023242"/>
    </source>
</evidence>
<dbReference type="SUPFAM" id="SSF57701">
    <property type="entry name" value="Zn2/Cys6 DNA-binding domain"/>
    <property type="match status" value="1"/>
</dbReference>
<keyword evidence="7" id="KW-1185">Reference proteome</keyword>
<protein>
    <recommendedName>
        <fullName evidence="5">Zn(2)-C6 fungal-type domain-containing protein</fullName>
    </recommendedName>
</protein>
<dbReference type="Pfam" id="PF04082">
    <property type="entry name" value="Fungal_trans"/>
    <property type="match status" value="1"/>
</dbReference>
<evidence type="ECO:0000256" key="4">
    <source>
        <dbReference type="SAM" id="MobiDB-lite"/>
    </source>
</evidence>
<accession>A0ABR3ZVI6</accession>
<dbReference type="Proteomes" id="UP001590950">
    <property type="component" value="Unassembled WGS sequence"/>
</dbReference>
<name>A0ABR3ZVI6_9LECA</name>
<dbReference type="InterPro" id="IPR050613">
    <property type="entry name" value="Sec_Metabolite_Reg"/>
</dbReference>
<dbReference type="PANTHER" id="PTHR31001">
    <property type="entry name" value="UNCHARACTERIZED TRANSCRIPTIONAL REGULATORY PROTEIN"/>
    <property type="match status" value="1"/>
</dbReference>
<reference evidence="6 7" key="1">
    <citation type="submission" date="2024-09" db="EMBL/GenBank/DDBJ databases">
        <title>Rethinking Asexuality: The Enigmatic Case of Functional Sexual Genes in Lepraria (Stereocaulaceae).</title>
        <authorList>
            <person name="Doellman M."/>
            <person name="Sun Y."/>
            <person name="Barcenas-Pena A."/>
            <person name="Lumbsch H.T."/>
            <person name="Grewe F."/>
        </authorList>
    </citation>
    <scope>NUCLEOTIDE SEQUENCE [LARGE SCALE GENOMIC DNA]</scope>
    <source>
        <strain evidence="6 7">Mercado 3170</strain>
    </source>
</reference>
<evidence type="ECO:0000313" key="6">
    <source>
        <dbReference type="EMBL" id="KAL2036736.1"/>
    </source>
</evidence>
<dbReference type="CDD" id="cd12148">
    <property type="entry name" value="fungal_TF_MHR"/>
    <property type="match status" value="1"/>
</dbReference>
<evidence type="ECO:0000256" key="2">
    <source>
        <dbReference type="ARBA" id="ARBA00022723"/>
    </source>
</evidence>
<dbReference type="InterPro" id="IPR001138">
    <property type="entry name" value="Zn2Cys6_DnaBD"/>
</dbReference>
<sequence>MDGSTGQPRSSEQYQYSHRGRAIKSCLECRRRKMRCSRSQPCQNCSRFSRSCVYLPYPDWPSTSSPEVQRPSASRPSGIRKDLTHTPNSPASQIRSGQRATLTPTASDNGIDRQLELDELRDANGDDDILAQGLQIGKLRITQHIAGLSRPAVSRKIVSVLSREYEINSPYKPQPAPGVFGDPLPYYPQLHFDYYASWHDSTLEPPSGLLLSASQSPPGWGNFFPSREEIHILYHQYYAAVDPLAHLVHKPSFDTECFNLSSSLPSLESAPASFRALLLAICMAAAVSLSPMQSHLQLGTAKQNELVGKLKLATEKALIEANYMKSVKLQTLQAFTIYMIPQCRAEISRSHTVLIGALIRLAECADLHRETKGAAISSVERQVRRSLWHQICFLDVRTAEAQGHQPIIRDGEFNTPLPSNVDDTALAALNDLPSFSERWTDATFTLIRYECNLVYRSIFKKRVQIDNQKIDLKSVRRWVDKRKAYIEEKYLNHLDESIPLQHCAKVVGRLLTAKFNAMLLRRHLWEDNVTAPQHELQDTLVQSSLIVCESAVKLDASPYLAPWSWYAGAFQRYHTSVFLLIEIYRNPQMQRADRVEAVLDHVFGAPTVSSRERNHEILRILATKLDEHLLHNLDSVKPTLQGPTITMENGPAPEFTMVDPHQRIDEWQQQMYYNQHYMQEMTPTTNDEWWDYQNQYAVAEHPVSNNTWIEDFGMNSMMGILGGKVFRIISTIIWTLAVFTPTLRKRSITSTPTMQPPSLQGLPST</sequence>
<dbReference type="CDD" id="cd00067">
    <property type="entry name" value="GAL4"/>
    <property type="match status" value="1"/>
</dbReference>
<dbReference type="Pfam" id="PF00172">
    <property type="entry name" value="Zn_clus"/>
    <property type="match status" value="1"/>
</dbReference>
<feature type="region of interest" description="Disordered" evidence="4">
    <location>
        <begin position="61"/>
        <end position="110"/>
    </location>
</feature>
<dbReference type="PANTHER" id="PTHR31001:SF40">
    <property type="entry name" value="ZN(II)2CYS6 TRANSCRIPTION FACTOR (EUROFUNG)"/>
    <property type="match status" value="1"/>
</dbReference>
<keyword evidence="3" id="KW-0539">Nucleus</keyword>
<dbReference type="EMBL" id="JBEFKJ010000052">
    <property type="protein sequence ID" value="KAL2036736.1"/>
    <property type="molecule type" value="Genomic_DNA"/>
</dbReference>
<comment type="caution">
    <text evidence="6">The sequence shown here is derived from an EMBL/GenBank/DDBJ whole genome shotgun (WGS) entry which is preliminary data.</text>
</comment>
<dbReference type="InterPro" id="IPR007219">
    <property type="entry name" value="XnlR_reg_dom"/>
</dbReference>
<dbReference type="Gene3D" id="4.10.240.10">
    <property type="entry name" value="Zn(2)-C6 fungal-type DNA-binding domain"/>
    <property type="match status" value="1"/>
</dbReference>
<evidence type="ECO:0000313" key="7">
    <source>
        <dbReference type="Proteomes" id="UP001590950"/>
    </source>
</evidence>
<comment type="subcellular location">
    <subcellularLocation>
        <location evidence="1">Nucleus</location>
    </subcellularLocation>
</comment>
<proteinExistence type="predicted"/>
<dbReference type="SMART" id="SM00906">
    <property type="entry name" value="Fungal_trans"/>
    <property type="match status" value="1"/>
</dbReference>
<organism evidence="6 7">
    <name type="scientific">Stereocaulon virgatum</name>
    <dbReference type="NCBI Taxonomy" id="373712"/>
    <lineage>
        <taxon>Eukaryota</taxon>
        <taxon>Fungi</taxon>
        <taxon>Dikarya</taxon>
        <taxon>Ascomycota</taxon>
        <taxon>Pezizomycotina</taxon>
        <taxon>Lecanoromycetes</taxon>
        <taxon>OSLEUM clade</taxon>
        <taxon>Lecanoromycetidae</taxon>
        <taxon>Lecanorales</taxon>
        <taxon>Lecanorineae</taxon>
        <taxon>Stereocaulaceae</taxon>
        <taxon>Stereocaulon</taxon>
    </lineage>
</organism>
<keyword evidence="2" id="KW-0479">Metal-binding</keyword>
<evidence type="ECO:0000256" key="1">
    <source>
        <dbReference type="ARBA" id="ARBA00004123"/>
    </source>
</evidence>
<feature type="compositionally biased region" description="Polar residues" evidence="4">
    <location>
        <begin position="61"/>
        <end position="75"/>
    </location>
</feature>
<dbReference type="PROSITE" id="PS50048">
    <property type="entry name" value="ZN2_CY6_FUNGAL_2"/>
    <property type="match status" value="1"/>
</dbReference>
<evidence type="ECO:0000259" key="5">
    <source>
        <dbReference type="PROSITE" id="PS50048"/>
    </source>
</evidence>
<dbReference type="PROSITE" id="PS00463">
    <property type="entry name" value="ZN2_CY6_FUNGAL_1"/>
    <property type="match status" value="1"/>
</dbReference>
<dbReference type="InterPro" id="IPR036864">
    <property type="entry name" value="Zn2-C6_fun-type_DNA-bd_sf"/>
</dbReference>